<comment type="caution">
    <text evidence="2">The sequence shown here is derived from an EMBL/GenBank/DDBJ whole genome shotgun (WGS) entry which is preliminary data.</text>
</comment>
<sequence>MSTTESVLDHHLAMFGERDLDGILSDYAEDAVLVTQDGVLRGHDEIRGLYEELFPEFAADEAMFSLDHQTVEGEYAYIVWHAETPETVYEFASDTFVVRDGEIVAQTLAADTAAK</sequence>
<proteinExistence type="predicted"/>
<dbReference type="InterPro" id="IPR037401">
    <property type="entry name" value="SnoaL-like"/>
</dbReference>
<name>A0ABD5NDH8_9EURY</name>
<dbReference type="RefSeq" id="WP_232571581.1">
    <property type="nucleotide sequence ID" value="NZ_CP089466.1"/>
</dbReference>
<gene>
    <name evidence="2" type="ORF">ACFOKC_06065</name>
</gene>
<protein>
    <submittedName>
        <fullName evidence="2">Nuclear transport factor 2 family protein</fullName>
    </submittedName>
</protein>
<dbReference type="AlphaFoldDB" id="A0ABD5NDH8"/>
<dbReference type="GeneID" id="69116788"/>
<dbReference type="Pfam" id="PF12680">
    <property type="entry name" value="SnoaL_2"/>
    <property type="match status" value="1"/>
</dbReference>
<evidence type="ECO:0000313" key="3">
    <source>
        <dbReference type="Proteomes" id="UP001595660"/>
    </source>
</evidence>
<dbReference type="EMBL" id="JBHRWN010000002">
    <property type="protein sequence ID" value="MFC3477287.1"/>
    <property type="molecule type" value="Genomic_DNA"/>
</dbReference>
<accession>A0ABD5NDH8</accession>
<evidence type="ECO:0000259" key="1">
    <source>
        <dbReference type="Pfam" id="PF12680"/>
    </source>
</evidence>
<reference evidence="2 3" key="1">
    <citation type="journal article" date="2019" name="Int. J. Syst. Evol. Microbiol.">
        <title>The Global Catalogue of Microorganisms (GCM) 10K type strain sequencing project: providing services to taxonomists for standard genome sequencing and annotation.</title>
        <authorList>
            <consortium name="The Broad Institute Genomics Platform"/>
            <consortium name="The Broad Institute Genome Sequencing Center for Infectious Disease"/>
            <person name="Wu L."/>
            <person name="Ma J."/>
        </authorList>
    </citation>
    <scope>NUCLEOTIDE SEQUENCE [LARGE SCALE GENOMIC DNA]</scope>
    <source>
        <strain evidence="2 3">CGMCC 1.12562</strain>
    </source>
</reference>
<keyword evidence="3" id="KW-1185">Reference proteome</keyword>
<dbReference type="Proteomes" id="UP001595660">
    <property type="component" value="Unassembled WGS sequence"/>
</dbReference>
<dbReference type="Gene3D" id="3.10.450.50">
    <property type="match status" value="1"/>
</dbReference>
<dbReference type="SUPFAM" id="SSF54427">
    <property type="entry name" value="NTF2-like"/>
    <property type="match status" value="1"/>
</dbReference>
<organism evidence="2 3">
    <name type="scientific">Halobacterium litoreum</name>
    <dbReference type="NCBI Taxonomy" id="2039234"/>
    <lineage>
        <taxon>Archaea</taxon>
        <taxon>Methanobacteriati</taxon>
        <taxon>Methanobacteriota</taxon>
        <taxon>Stenosarchaea group</taxon>
        <taxon>Halobacteria</taxon>
        <taxon>Halobacteriales</taxon>
        <taxon>Halobacteriaceae</taxon>
        <taxon>Halobacterium</taxon>
    </lineage>
</organism>
<feature type="domain" description="SnoaL-like" evidence="1">
    <location>
        <begin position="10"/>
        <end position="105"/>
    </location>
</feature>
<dbReference type="InterPro" id="IPR032710">
    <property type="entry name" value="NTF2-like_dom_sf"/>
</dbReference>
<evidence type="ECO:0000313" key="2">
    <source>
        <dbReference type="EMBL" id="MFC3477287.1"/>
    </source>
</evidence>